<accession>A0A232EIQ6</accession>
<protein>
    <submittedName>
        <fullName evidence="1">Uncharacterized protein</fullName>
    </submittedName>
</protein>
<evidence type="ECO:0000313" key="1">
    <source>
        <dbReference type="EMBL" id="OXU18236.1"/>
    </source>
</evidence>
<sequence>MRGVEALRKNMKKEARGIIKKYLGIEIYISRVRSIEGGLSVELEFFEREQKVQRWLEKIAEGKRKNELEVRTGYMKIRVEGSWYYWNELVGQLESKKVVKTKETETWNYIRRFDIILLQDTWLEREKEDKVLGKLNQNFKWGTKPAITKIIEGEQKEESW</sequence>
<comment type="caution">
    <text evidence="1">The sequence shown here is derived from an EMBL/GenBank/DDBJ whole genome shotgun (WGS) entry which is preliminary data.</text>
</comment>
<dbReference type="AlphaFoldDB" id="A0A232EIQ6"/>
<keyword evidence="2" id="KW-1185">Reference proteome</keyword>
<dbReference type="EMBL" id="NNAY01004175">
    <property type="protein sequence ID" value="OXU18236.1"/>
    <property type="molecule type" value="Genomic_DNA"/>
</dbReference>
<gene>
    <name evidence="1" type="ORF">TSAR_013281</name>
</gene>
<dbReference type="OrthoDB" id="7700068at2759"/>
<reference evidence="1 2" key="1">
    <citation type="journal article" date="2017" name="Curr. Biol.">
        <title>The Evolution of Venom by Co-option of Single-Copy Genes.</title>
        <authorList>
            <person name="Martinson E.O."/>
            <person name="Mrinalini"/>
            <person name="Kelkar Y.D."/>
            <person name="Chang C.H."/>
            <person name="Werren J.H."/>
        </authorList>
    </citation>
    <scope>NUCLEOTIDE SEQUENCE [LARGE SCALE GENOMIC DNA]</scope>
    <source>
        <strain evidence="1 2">Alberta</strain>
        <tissue evidence="1">Whole body</tissue>
    </source>
</reference>
<proteinExistence type="predicted"/>
<dbReference type="Proteomes" id="UP000215335">
    <property type="component" value="Unassembled WGS sequence"/>
</dbReference>
<name>A0A232EIQ6_9HYME</name>
<organism evidence="1 2">
    <name type="scientific">Trichomalopsis sarcophagae</name>
    <dbReference type="NCBI Taxonomy" id="543379"/>
    <lineage>
        <taxon>Eukaryota</taxon>
        <taxon>Metazoa</taxon>
        <taxon>Ecdysozoa</taxon>
        <taxon>Arthropoda</taxon>
        <taxon>Hexapoda</taxon>
        <taxon>Insecta</taxon>
        <taxon>Pterygota</taxon>
        <taxon>Neoptera</taxon>
        <taxon>Endopterygota</taxon>
        <taxon>Hymenoptera</taxon>
        <taxon>Apocrita</taxon>
        <taxon>Proctotrupomorpha</taxon>
        <taxon>Chalcidoidea</taxon>
        <taxon>Pteromalidae</taxon>
        <taxon>Pteromalinae</taxon>
        <taxon>Trichomalopsis</taxon>
    </lineage>
</organism>
<evidence type="ECO:0000313" key="2">
    <source>
        <dbReference type="Proteomes" id="UP000215335"/>
    </source>
</evidence>